<feature type="transmembrane region" description="Helical" evidence="2">
    <location>
        <begin position="250"/>
        <end position="270"/>
    </location>
</feature>
<dbReference type="Pfam" id="PF02705">
    <property type="entry name" value="K_trans"/>
    <property type="match status" value="1"/>
</dbReference>
<feature type="non-terminal residue" evidence="4">
    <location>
        <position position="404"/>
    </location>
</feature>
<comment type="caution">
    <text evidence="4">The sequence shown here is derived from an EMBL/GenBank/DDBJ whole genome shotgun (WGS) entry which is preliminary data.</text>
</comment>
<dbReference type="OMA" id="HANINQR"/>
<evidence type="ECO:0000313" key="4">
    <source>
        <dbReference type="EMBL" id="KAH9298758.1"/>
    </source>
</evidence>
<feature type="transmembrane region" description="Helical" evidence="2">
    <location>
        <begin position="322"/>
        <end position="349"/>
    </location>
</feature>
<feature type="transmembrane region" description="Helical" evidence="2">
    <location>
        <begin position="178"/>
        <end position="196"/>
    </location>
</feature>
<evidence type="ECO:0000256" key="2">
    <source>
        <dbReference type="RuleBase" id="RU321113"/>
    </source>
</evidence>
<evidence type="ECO:0000259" key="3">
    <source>
        <dbReference type="Pfam" id="PF02705"/>
    </source>
</evidence>
<keyword evidence="2" id="KW-0472">Membrane</keyword>
<gene>
    <name evidence="4" type="ORF">KI387_030440</name>
</gene>
<feature type="transmembrane region" description="Helical" evidence="2">
    <location>
        <begin position="203"/>
        <end position="225"/>
    </location>
</feature>
<feature type="transmembrane region" description="Helical" evidence="2">
    <location>
        <begin position="46"/>
        <end position="67"/>
    </location>
</feature>
<feature type="non-terminal residue" evidence="4">
    <location>
        <position position="1"/>
    </location>
</feature>
<keyword evidence="2" id="KW-0633">Potassium transport</keyword>
<dbReference type="PANTHER" id="PTHR30540:SF14">
    <property type="entry name" value="POTASSIUM TRANSPORTER 1"/>
    <property type="match status" value="1"/>
</dbReference>
<dbReference type="InterPro" id="IPR003855">
    <property type="entry name" value="K+_transporter"/>
</dbReference>
<dbReference type="NCBIfam" id="TIGR00794">
    <property type="entry name" value="kup"/>
    <property type="match status" value="1"/>
</dbReference>
<feature type="transmembrane region" description="Helical" evidence="2">
    <location>
        <begin position="282"/>
        <end position="302"/>
    </location>
</feature>
<feature type="domain" description="K+ potassium transporter integral membrane" evidence="3">
    <location>
        <begin position="9"/>
        <end position="404"/>
    </location>
</feature>
<dbReference type="PANTHER" id="PTHR30540">
    <property type="entry name" value="OSMOTIC STRESS POTASSIUM TRANSPORTER"/>
    <property type="match status" value="1"/>
</dbReference>
<keyword evidence="2" id="KW-0406">Ion transport</keyword>
<dbReference type="GO" id="GO:0016020">
    <property type="term" value="C:membrane"/>
    <property type="evidence" value="ECO:0007669"/>
    <property type="project" value="UniProtKB-SubCell"/>
</dbReference>
<organism evidence="4 5">
    <name type="scientific">Taxus chinensis</name>
    <name type="common">Chinese yew</name>
    <name type="synonym">Taxus wallichiana var. chinensis</name>
    <dbReference type="NCBI Taxonomy" id="29808"/>
    <lineage>
        <taxon>Eukaryota</taxon>
        <taxon>Viridiplantae</taxon>
        <taxon>Streptophyta</taxon>
        <taxon>Embryophyta</taxon>
        <taxon>Tracheophyta</taxon>
        <taxon>Spermatophyta</taxon>
        <taxon>Pinopsida</taxon>
        <taxon>Pinidae</taxon>
        <taxon>Conifers II</taxon>
        <taxon>Cupressales</taxon>
        <taxon>Taxaceae</taxon>
        <taxon>Taxus</taxon>
    </lineage>
</organism>
<comment type="function">
    <text evidence="2">Potassium transporter.</text>
</comment>
<dbReference type="EMBL" id="JAHRHJ020000010">
    <property type="protein sequence ID" value="KAH9298758.1"/>
    <property type="molecule type" value="Genomic_DNA"/>
</dbReference>
<keyword evidence="2" id="KW-0813">Transport</keyword>
<evidence type="ECO:0000313" key="5">
    <source>
        <dbReference type="Proteomes" id="UP000824469"/>
    </source>
</evidence>
<protein>
    <recommendedName>
        <fullName evidence="2">Potassium transporter</fullName>
    </recommendedName>
</protein>
<comment type="subcellular location">
    <subcellularLocation>
        <location evidence="2">Membrane</location>
        <topology evidence="2">Multi-pass membrane protein</topology>
    </subcellularLocation>
</comment>
<keyword evidence="2" id="KW-0630">Potassium</keyword>
<comment type="caution">
    <text evidence="2">Lacks conserved residue(s) required for the propagation of feature annotation.</text>
</comment>
<dbReference type="GO" id="GO:0015079">
    <property type="term" value="F:potassium ion transmembrane transporter activity"/>
    <property type="evidence" value="ECO:0007669"/>
    <property type="project" value="UniProtKB-UniRule"/>
</dbReference>
<evidence type="ECO:0000256" key="1">
    <source>
        <dbReference type="ARBA" id="ARBA00008440"/>
    </source>
</evidence>
<sequence length="404" mass="44590">ASYRTALALAYQSFGVVYGDLSTSPLYVFKSSFSGELRLREDDDEILGVLSFIFWTFTLIPLVKYVFFVLTADDSGEGGTFALYSLLCRHANLSLLPNQQALDAQVSTYNAGRARESGLSCSIKSLFEKRYKFRVGLLLVVLLGTSMVIGDGVLTPTISVLSAVQGIQIRATNLHDRYIVVIACVILVALFALQHFGTRNVAFMFAPIVIAWLICISGIGVYNIIRWNPKVFRAISPFYMYNLLSKTKKAGWESLGGIVLCITGAEAMFADLGHFSRFSIKIAFAGFIYPCLILAYMGEAAYLSKHPQDIQRSFYMSVPEAVFWPVFIVATLAAVVGSQAVISATFSIINQCSALSCFPRVKVVHTSNQIFGQIYIPEVNWILMCLCLTVTIGFKDTNMIGHAY</sequence>
<reference evidence="4 5" key="1">
    <citation type="journal article" date="2021" name="Nat. Plants">
        <title>The Taxus genome provides insights into paclitaxel biosynthesis.</title>
        <authorList>
            <person name="Xiong X."/>
            <person name="Gou J."/>
            <person name="Liao Q."/>
            <person name="Li Y."/>
            <person name="Zhou Q."/>
            <person name="Bi G."/>
            <person name="Li C."/>
            <person name="Du R."/>
            <person name="Wang X."/>
            <person name="Sun T."/>
            <person name="Guo L."/>
            <person name="Liang H."/>
            <person name="Lu P."/>
            <person name="Wu Y."/>
            <person name="Zhang Z."/>
            <person name="Ro D.K."/>
            <person name="Shang Y."/>
            <person name="Huang S."/>
            <person name="Yan J."/>
        </authorList>
    </citation>
    <scope>NUCLEOTIDE SEQUENCE [LARGE SCALE GENOMIC DNA]</scope>
    <source>
        <strain evidence="4">Ta-2019</strain>
    </source>
</reference>
<keyword evidence="5" id="KW-1185">Reference proteome</keyword>
<feature type="transmembrane region" description="Helical" evidence="2">
    <location>
        <begin position="135"/>
        <end position="158"/>
    </location>
</feature>
<accession>A0AA38CLM8</accession>
<keyword evidence="2" id="KW-1133">Transmembrane helix</keyword>
<keyword evidence="2" id="KW-0812">Transmembrane</keyword>
<name>A0AA38CLM8_TAXCH</name>
<dbReference type="AlphaFoldDB" id="A0AA38CLM8"/>
<feature type="transmembrane region" description="Helical" evidence="2">
    <location>
        <begin position="370"/>
        <end position="394"/>
    </location>
</feature>
<dbReference type="InterPro" id="IPR053951">
    <property type="entry name" value="K_trans_N"/>
</dbReference>
<dbReference type="Proteomes" id="UP000824469">
    <property type="component" value="Unassembled WGS sequence"/>
</dbReference>
<comment type="similarity">
    <text evidence="1 2">Belongs to the HAK/KUP transporter (TC 2.A.72.3) family.</text>
</comment>
<proteinExistence type="inferred from homology"/>